<dbReference type="EMBL" id="NOIG01000004">
    <property type="protein sequence ID" value="OYD51055.1"/>
    <property type="molecule type" value="Genomic_DNA"/>
</dbReference>
<name>A0A235ERL3_9BURK</name>
<dbReference type="Pfam" id="PF11720">
    <property type="entry name" value="Inhibitor_I78"/>
    <property type="match status" value="1"/>
</dbReference>
<dbReference type="InterPro" id="IPR021719">
    <property type="entry name" value="Prot_inh_I78"/>
</dbReference>
<reference evidence="3 4" key="1">
    <citation type="submission" date="2017-07" db="EMBL/GenBank/DDBJ databases">
        <title>Acidovorax KNDSW TSA 6 genome sequence and assembly.</title>
        <authorList>
            <person name="Mayilraj S."/>
        </authorList>
    </citation>
    <scope>NUCLEOTIDE SEQUENCE [LARGE SCALE GENOMIC DNA]</scope>
    <source>
        <strain evidence="3 4">KNDSW-TSA6</strain>
    </source>
</reference>
<dbReference type="Proteomes" id="UP000215441">
    <property type="component" value="Unassembled WGS sequence"/>
</dbReference>
<evidence type="ECO:0000256" key="1">
    <source>
        <dbReference type="SAM" id="MobiDB-lite"/>
    </source>
</evidence>
<evidence type="ECO:0000313" key="3">
    <source>
        <dbReference type="EMBL" id="OYD51055.1"/>
    </source>
</evidence>
<keyword evidence="4" id="KW-1185">Reference proteome</keyword>
<sequence length="111" mass="11208">MTNTALVAAAASLGMAALVAGCASHGPTPAPAPTQSQAQAPAPEALCNAQPAQAAVGQNSTASVVESARARSGARMVRILRPGQMVTKEFDTQRLNLEVDANGRILAVRCG</sequence>
<dbReference type="RefSeq" id="WP_094286743.1">
    <property type="nucleotide sequence ID" value="NZ_NOIG01000004.1"/>
</dbReference>
<gene>
    <name evidence="3" type="ORF">CBY09_04245</name>
</gene>
<organism evidence="3 4">
    <name type="scientific">Acidovorax kalamii</name>
    <dbReference type="NCBI Taxonomy" id="2004485"/>
    <lineage>
        <taxon>Bacteria</taxon>
        <taxon>Pseudomonadati</taxon>
        <taxon>Pseudomonadota</taxon>
        <taxon>Betaproteobacteria</taxon>
        <taxon>Burkholderiales</taxon>
        <taxon>Comamonadaceae</taxon>
        <taxon>Acidovorax</taxon>
    </lineage>
</organism>
<protein>
    <submittedName>
        <fullName evidence="3">Proteinase inhibitor I78</fullName>
    </submittedName>
</protein>
<dbReference type="PANTHER" id="PTHR39600:SF1">
    <property type="entry name" value="PEPTIDASE INHIBITOR I78 FAMILY PROTEIN"/>
    <property type="match status" value="1"/>
</dbReference>
<evidence type="ECO:0000256" key="2">
    <source>
        <dbReference type="SAM" id="SignalP"/>
    </source>
</evidence>
<comment type="caution">
    <text evidence="3">The sequence shown here is derived from an EMBL/GenBank/DDBJ whole genome shotgun (WGS) entry which is preliminary data.</text>
</comment>
<keyword evidence="2" id="KW-0732">Signal</keyword>
<dbReference type="OrthoDB" id="8724542at2"/>
<dbReference type="AlphaFoldDB" id="A0A235ERL3"/>
<feature type="region of interest" description="Disordered" evidence="1">
    <location>
        <begin position="24"/>
        <end position="44"/>
    </location>
</feature>
<proteinExistence type="predicted"/>
<feature type="signal peptide" evidence="2">
    <location>
        <begin position="1"/>
        <end position="25"/>
    </location>
</feature>
<accession>A0A235ERL3</accession>
<dbReference type="PANTHER" id="PTHR39600">
    <property type="entry name" value="PEPTIDASE INHIBITOR I78 FAMILY PROTEIN"/>
    <property type="match status" value="1"/>
</dbReference>
<dbReference type="Gene3D" id="3.30.10.10">
    <property type="entry name" value="Trypsin Inhibitor V, subunit A"/>
    <property type="match status" value="1"/>
</dbReference>
<feature type="compositionally biased region" description="Low complexity" evidence="1">
    <location>
        <begin position="33"/>
        <end position="44"/>
    </location>
</feature>
<evidence type="ECO:0000313" key="4">
    <source>
        <dbReference type="Proteomes" id="UP000215441"/>
    </source>
</evidence>
<feature type="chain" id="PRO_5012805336" evidence="2">
    <location>
        <begin position="26"/>
        <end position="111"/>
    </location>
</feature>